<dbReference type="GO" id="GO:0006355">
    <property type="term" value="P:regulation of DNA-templated transcription"/>
    <property type="evidence" value="ECO:0007669"/>
    <property type="project" value="InterPro"/>
</dbReference>
<comment type="caution">
    <text evidence="15">The sequence shown here is derived from an EMBL/GenBank/DDBJ whole genome shotgun (WGS) entry which is preliminary data.</text>
</comment>
<evidence type="ECO:0000256" key="6">
    <source>
        <dbReference type="ARBA" id="ARBA00022603"/>
    </source>
</evidence>
<name>A0A0A6PBH9_9GAMM</name>
<evidence type="ECO:0000256" key="8">
    <source>
        <dbReference type="ARBA" id="ARBA00022691"/>
    </source>
</evidence>
<evidence type="ECO:0000256" key="10">
    <source>
        <dbReference type="ARBA" id="ARBA00030399"/>
    </source>
</evidence>
<protein>
    <recommendedName>
        <fullName evidence="3">16S rRNA (cytosine(967)-C(5))-methyltransferase</fullName>
        <ecNumber evidence="3">2.1.1.176</ecNumber>
    </recommendedName>
    <alternativeName>
        <fullName evidence="10">16S rRNA m5C967 methyltransferase</fullName>
    </alternativeName>
    <alternativeName>
        <fullName evidence="11">rRNA (cytosine-C(5)-)-methyltransferase RsmB</fullName>
    </alternativeName>
</protein>
<keyword evidence="4" id="KW-0963">Cytoplasm</keyword>
<dbReference type="FunFam" id="3.40.50.150:FF:000022">
    <property type="entry name" value="Ribosomal RNA small subunit methyltransferase B"/>
    <property type="match status" value="1"/>
</dbReference>
<feature type="domain" description="SAM-dependent MTase RsmB/NOP-type" evidence="14">
    <location>
        <begin position="162"/>
        <end position="431"/>
    </location>
</feature>
<keyword evidence="8 13" id="KW-0949">S-adenosyl-L-methionine</keyword>
<keyword evidence="6 13" id="KW-0489">Methyltransferase</keyword>
<dbReference type="GO" id="GO:0009383">
    <property type="term" value="F:rRNA (cytosine-C5-)-methyltransferase activity"/>
    <property type="evidence" value="ECO:0007669"/>
    <property type="project" value="TreeGrafter"/>
</dbReference>
<evidence type="ECO:0000256" key="11">
    <source>
        <dbReference type="ARBA" id="ARBA00031088"/>
    </source>
</evidence>
<sequence>MEARSIATQILTQVIAHKHSLSDCRDNQLSRLNDKRERALAQALCYGVLRWLPRLQAILQRLLRKPFKPKDADLQVLLLIGLYQHLYLRIPSHAATAATVNVTRQLKKPWATGLVNAVLRNFQRQRDSLLTAVDTDISVKLAHPPWLIKNLQKNWPNDWENIAEANNAHPPLTLRVNSRAMSRDTYLEHLQKVGIIATPLPYSDCGITLNTAMDVKLLPGFKEGWVSVQDGAAQLVAPLLNMPAGARVLDACAAPGGKTAHLLEHYEIDTLIAIDNQPARVQKLDNTLRRLQLSAELCCADATLPETWWDGQAFDRILLDVPCSSSGVIRRHPDIKYLRQQHDIATLAAQQARLLKALWSLLIPGGQLLYVTCSVFAEENHLQIQKFLATYADATETVLVADWGHALPYGRQILPGENDLDGFYYACLTKKKISPF</sequence>
<dbReference type="SUPFAM" id="SSF53335">
    <property type="entry name" value="S-adenosyl-L-methionine-dependent methyltransferases"/>
    <property type="match status" value="1"/>
</dbReference>
<feature type="binding site" evidence="13">
    <location>
        <begin position="252"/>
        <end position="258"/>
    </location>
    <ligand>
        <name>S-adenosyl-L-methionine</name>
        <dbReference type="ChEBI" id="CHEBI:59789"/>
    </ligand>
</feature>
<keyword evidence="5" id="KW-0698">rRNA processing</keyword>
<evidence type="ECO:0000256" key="3">
    <source>
        <dbReference type="ARBA" id="ARBA00012140"/>
    </source>
</evidence>
<dbReference type="Gene3D" id="1.10.940.10">
    <property type="entry name" value="NusB-like"/>
    <property type="match status" value="1"/>
</dbReference>
<evidence type="ECO:0000256" key="13">
    <source>
        <dbReference type="PROSITE-ProRule" id="PRU01023"/>
    </source>
</evidence>
<dbReference type="Pfam" id="PF22458">
    <property type="entry name" value="RsmF-B_ferredox"/>
    <property type="match status" value="1"/>
</dbReference>
<dbReference type="InterPro" id="IPR004573">
    <property type="entry name" value="rRNA_ssu_MeTfrase_B"/>
</dbReference>
<dbReference type="InterPro" id="IPR006027">
    <property type="entry name" value="NusB_RsmB_TIM44"/>
</dbReference>
<comment type="function">
    <text evidence="1">Specifically methylates the cytosine at position 967 (m5C967) of 16S rRNA.</text>
</comment>
<evidence type="ECO:0000259" key="14">
    <source>
        <dbReference type="PROSITE" id="PS51686"/>
    </source>
</evidence>
<evidence type="ECO:0000313" key="15">
    <source>
        <dbReference type="EMBL" id="KHD07604.1"/>
    </source>
</evidence>
<evidence type="ECO:0000256" key="7">
    <source>
        <dbReference type="ARBA" id="ARBA00022679"/>
    </source>
</evidence>
<dbReference type="PROSITE" id="PS51686">
    <property type="entry name" value="SAM_MT_RSMB_NOP"/>
    <property type="match status" value="1"/>
</dbReference>
<dbReference type="Pfam" id="PF01029">
    <property type="entry name" value="NusB"/>
    <property type="match status" value="1"/>
</dbReference>
<dbReference type="InterPro" id="IPR029063">
    <property type="entry name" value="SAM-dependent_MTases_sf"/>
</dbReference>
<dbReference type="InterPro" id="IPR049560">
    <property type="entry name" value="MeTrfase_RsmB-F_NOP2_cat"/>
</dbReference>
<evidence type="ECO:0000256" key="5">
    <source>
        <dbReference type="ARBA" id="ARBA00022552"/>
    </source>
</evidence>
<dbReference type="PANTHER" id="PTHR22807">
    <property type="entry name" value="NOP2 YEAST -RELATED NOL1/NOP2/FMU SUN DOMAIN-CONTAINING"/>
    <property type="match status" value="1"/>
</dbReference>
<dbReference type="InterPro" id="IPR001678">
    <property type="entry name" value="MeTrfase_RsmB-F_NOP2_dom"/>
</dbReference>
<dbReference type="CDD" id="cd02440">
    <property type="entry name" value="AdoMet_MTases"/>
    <property type="match status" value="1"/>
</dbReference>
<dbReference type="GO" id="GO:0070475">
    <property type="term" value="P:rRNA base methylation"/>
    <property type="evidence" value="ECO:0007669"/>
    <property type="project" value="TreeGrafter"/>
</dbReference>
<evidence type="ECO:0000256" key="12">
    <source>
        <dbReference type="ARBA" id="ARBA00047283"/>
    </source>
</evidence>
<dbReference type="PRINTS" id="PR02008">
    <property type="entry name" value="RCMTFAMILY"/>
</dbReference>
<proteinExistence type="inferred from homology"/>
<feature type="binding site" evidence="13">
    <location>
        <position position="320"/>
    </location>
    <ligand>
        <name>S-adenosyl-L-methionine</name>
        <dbReference type="ChEBI" id="CHEBI:59789"/>
    </ligand>
</feature>
<dbReference type="Gene3D" id="3.30.70.1170">
    <property type="entry name" value="Sun protein, domain 3"/>
    <property type="match status" value="1"/>
</dbReference>
<evidence type="ECO:0000256" key="9">
    <source>
        <dbReference type="ARBA" id="ARBA00022884"/>
    </source>
</evidence>
<dbReference type="Gene3D" id="1.10.287.730">
    <property type="entry name" value="Helix hairpin bin"/>
    <property type="match status" value="1"/>
</dbReference>
<dbReference type="Gene3D" id="3.40.50.150">
    <property type="entry name" value="Vaccinia Virus protein VP39"/>
    <property type="match status" value="1"/>
</dbReference>
<evidence type="ECO:0000256" key="1">
    <source>
        <dbReference type="ARBA" id="ARBA00002724"/>
    </source>
</evidence>
<evidence type="ECO:0000256" key="4">
    <source>
        <dbReference type="ARBA" id="ARBA00022490"/>
    </source>
</evidence>
<keyword evidence="7 13" id="KW-0808">Transferase</keyword>
<dbReference type="AlphaFoldDB" id="A0A0A6PBH9"/>
<dbReference type="EC" id="2.1.1.176" evidence="3"/>
<comment type="subcellular location">
    <subcellularLocation>
        <location evidence="2">Cytoplasm</location>
    </subcellularLocation>
</comment>
<dbReference type="NCBIfam" id="NF008149">
    <property type="entry name" value="PRK10901.1"/>
    <property type="match status" value="1"/>
</dbReference>
<dbReference type="PANTHER" id="PTHR22807:SF61">
    <property type="entry name" value="NOL1_NOP2_SUN FAMILY PROTEIN _ ANTITERMINATION NUSB DOMAIN-CONTAINING PROTEIN"/>
    <property type="match status" value="1"/>
</dbReference>
<comment type="catalytic activity">
    <reaction evidence="12">
        <text>cytidine(967) in 16S rRNA + S-adenosyl-L-methionine = 5-methylcytidine(967) in 16S rRNA + S-adenosyl-L-homocysteine + H(+)</text>
        <dbReference type="Rhea" id="RHEA:42748"/>
        <dbReference type="Rhea" id="RHEA-COMP:10219"/>
        <dbReference type="Rhea" id="RHEA-COMP:10220"/>
        <dbReference type="ChEBI" id="CHEBI:15378"/>
        <dbReference type="ChEBI" id="CHEBI:57856"/>
        <dbReference type="ChEBI" id="CHEBI:59789"/>
        <dbReference type="ChEBI" id="CHEBI:74483"/>
        <dbReference type="ChEBI" id="CHEBI:82748"/>
        <dbReference type="EC" id="2.1.1.176"/>
    </reaction>
</comment>
<dbReference type="InterPro" id="IPR035926">
    <property type="entry name" value="NusB-like_sf"/>
</dbReference>
<comment type="similarity">
    <text evidence="13">Belongs to the class I-like SAM-binding methyltransferase superfamily. RsmB/NOP family.</text>
</comment>
<keyword evidence="9 13" id="KW-0694">RNA-binding</keyword>
<dbReference type="GO" id="GO:0003723">
    <property type="term" value="F:RNA binding"/>
    <property type="evidence" value="ECO:0007669"/>
    <property type="project" value="UniProtKB-UniRule"/>
</dbReference>
<dbReference type="NCBIfam" id="TIGR00563">
    <property type="entry name" value="rsmB"/>
    <property type="match status" value="1"/>
</dbReference>
<dbReference type="InterPro" id="IPR054728">
    <property type="entry name" value="RsmB-like_ferredoxin"/>
</dbReference>
<dbReference type="EMBL" id="JSZA02000026">
    <property type="protein sequence ID" value="KHD07604.1"/>
    <property type="molecule type" value="Genomic_DNA"/>
</dbReference>
<dbReference type="SUPFAM" id="SSF48013">
    <property type="entry name" value="NusB-like"/>
    <property type="match status" value="1"/>
</dbReference>
<dbReference type="Pfam" id="PF01189">
    <property type="entry name" value="Methyltr_RsmB-F"/>
    <property type="match status" value="1"/>
</dbReference>
<dbReference type="InterPro" id="IPR023267">
    <property type="entry name" value="RCMT"/>
</dbReference>
<feature type="binding site" evidence="13">
    <location>
        <position position="275"/>
    </location>
    <ligand>
        <name>S-adenosyl-L-methionine</name>
        <dbReference type="ChEBI" id="CHEBI:59789"/>
    </ligand>
</feature>
<reference evidence="15 16" key="1">
    <citation type="journal article" date="2016" name="Front. Microbiol.">
        <title>Single-Cell (Meta-)Genomics of a Dimorphic Candidatus Thiomargarita nelsonii Reveals Genomic Plasticity.</title>
        <authorList>
            <person name="Flood B.E."/>
            <person name="Fliss P."/>
            <person name="Jones D.S."/>
            <person name="Dick G.J."/>
            <person name="Jain S."/>
            <person name="Kaster A.K."/>
            <person name="Winkel M."/>
            <person name="Mussmann M."/>
            <person name="Bailey J."/>
        </authorList>
    </citation>
    <scope>NUCLEOTIDE SEQUENCE [LARGE SCALE GENOMIC DNA]</scope>
    <source>
        <strain evidence="15">Hydrate Ridge</strain>
    </source>
</reference>
<dbReference type="GO" id="GO:0005829">
    <property type="term" value="C:cytosol"/>
    <property type="evidence" value="ECO:0007669"/>
    <property type="project" value="TreeGrafter"/>
</dbReference>
<accession>A0A0A6PBH9</accession>
<evidence type="ECO:0000256" key="2">
    <source>
        <dbReference type="ARBA" id="ARBA00004496"/>
    </source>
</evidence>
<organism evidence="15 16">
    <name type="scientific">Candidatus Thiomargarita nelsonii</name>
    <dbReference type="NCBI Taxonomy" id="1003181"/>
    <lineage>
        <taxon>Bacteria</taxon>
        <taxon>Pseudomonadati</taxon>
        <taxon>Pseudomonadota</taxon>
        <taxon>Gammaproteobacteria</taxon>
        <taxon>Thiotrichales</taxon>
        <taxon>Thiotrichaceae</taxon>
        <taxon>Thiomargarita</taxon>
    </lineage>
</organism>
<keyword evidence="16" id="KW-1185">Reference proteome</keyword>
<feature type="active site" description="Nucleophile" evidence="13">
    <location>
        <position position="373"/>
    </location>
</feature>
<dbReference type="Proteomes" id="UP000030428">
    <property type="component" value="Unassembled WGS sequence"/>
</dbReference>
<evidence type="ECO:0000313" key="16">
    <source>
        <dbReference type="Proteomes" id="UP000030428"/>
    </source>
</evidence>
<gene>
    <name evidence="15" type="ORF">PN36_08770</name>
</gene>
<feature type="binding site" evidence="13">
    <location>
        <position position="301"/>
    </location>
    <ligand>
        <name>S-adenosyl-L-methionine</name>
        <dbReference type="ChEBI" id="CHEBI:59789"/>
    </ligand>
</feature>